<dbReference type="GO" id="GO:0005524">
    <property type="term" value="F:ATP binding"/>
    <property type="evidence" value="ECO:0007669"/>
    <property type="project" value="UniProtKB-UniRule"/>
</dbReference>
<keyword evidence="1" id="KW-0547">Nucleotide-binding</keyword>
<dbReference type="PROSITE" id="PS00107">
    <property type="entry name" value="PROTEIN_KINASE_ATP"/>
    <property type="match status" value="1"/>
</dbReference>
<protein>
    <submittedName>
        <fullName evidence="3">Kinase-like domain-containing protein</fullName>
    </submittedName>
</protein>
<dbReference type="InterPro" id="IPR051681">
    <property type="entry name" value="Ser/Thr_Kinases-Pseudokinases"/>
</dbReference>
<dbReference type="InterPro" id="IPR011009">
    <property type="entry name" value="Kinase-like_dom_sf"/>
</dbReference>
<dbReference type="InterPro" id="IPR017441">
    <property type="entry name" value="Protein_kinase_ATP_BS"/>
</dbReference>
<evidence type="ECO:0000313" key="4">
    <source>
        <dbReference type="Proteomes" id="UP000439903"/>
    </source>
</evidence>
<dbReference type="Gene3D" id="1.10.510.10">
    <property type="entry name" value="Transferase(Phosphotransferase) domain 1"/>
    <property type="match status" value="3"/>
</dbReference>
<dbReference type="PANTHER" id="PTHR44329">
    <property type="entry name" value="SERINE/THREONINE-PROTEIN KINASE TNNI3K-RELATED"/>
    <property type="match status" value="1"/>
</dbReference>
<dbReference type="EMBL" id="WTPW01001926">
    <property type="protein sequence ID" value="KAF0407567.1"/>
    <property type="molecule type" value="Genomic_DNA"/>
</dbReference>
<keyword evidence="4" id="KW-1185">Reference proteome</keyword>
<organism evidence="3 4">
    <name type="scientific">Gigaspora margarita</name>
    <dbReference type="NCBI Taxonomy" id="4874"/>
    <lineage>
        <taxon>Eukaryota</taxon>
        <taxon>Fungi</taxon>
        <taxon>Fungi incertae sedis</taxon>
        <taxon>Mucoromycota</taxon>
        <taxon>Glomeromycotina</taxon>
        <taxon>Glomeromycetes</taxon>
        <taxon>Diversisporales</taxon>
        <taxon>Gigasporaceae</taxon>
        <taxon>Gigaspora</taxon>
    </lineage>
</organism>
<dbReference type="InterPro" id="IPR001245">
    <property type="entry name" value="Ser-Thr/Tyr_kinase_cat_dom"/>
</dbReference>
<dbReference type="PANTHER" id="PTHR44329:SF291">
    <property type="entry name" value="PROTEIN KINASE DOMAIN-CONTAINING PROTEIN"/>
    <property type="match status" value="1"/>
</dbReference>
<sequence length="393" mass="45010">MSNWFKVAVERKYIKSFKYESFENKKLIGVGGFGTVYSAYSKDIDQTIALKRLHHSSINDDDFVREIKNITKVDYNINIIRFLGITIDPTETYHMVLQYANNGDLRSYLRNHFSELDWPTKIKMAKEISSGINCLHNSNIIHRDLVSDFHLSCLEIGNLWNIQVLHIGVLFWELSSGVPPFKNVSSQVAIALNVISGKRKTPINGTPIDFMNLYCNAWDGDPNSRPNIAEICHKLNSIQLTPVYDCGQDISNLSKQCVNTNNNTGINDNYVHIQDLVLGAIDNGDIYYYDYNEFGDEEEIGDDVFGSVSKSEWKSGGLIVALRNLKIVTETRPKTFFMKELSSLNQFYDVTKDPSDGSYKMVFQFANNDNLREYYINILLPYDGRINFVLQYK</sequence>
<dbReference type="OrthoDB" id="8891264at2759"/>
<dbReference type="Pfam" id="PF07714">
    <property type="entry name" value="PK_Tyr_Ser-Thr"/>
    <property type="match status" value="1"/>
</dbReference>
<feature type="domain" description="Protein kinase" evidence="2">
    <location>
        <begin position="22"/>
        <end position="277"/>
    </location>
</feature>
<proteinExistence type="predicted"/>
<dbReference type="AlphaFoldDB" id="A0A8H4A2D9"/>
<evidence type="ECO:0000259" key="2">
    <source>
        <dbReference type="PROSITE" id="PS50011"/>
    </source>
</evidence>
<dbReference type="PROSITE" id="PS50011">
    <property type="entry name" value="PROTEIN_KINASE_DOM"/>
    <property type="match status" value="1"/>
</dbReference>
<evidence type="ECO:0000313" key="3">
    <source>
        <dbReference type="EMBL" id="KAF0407567.1"/>
    </source>
</evidence>
<dbReference type="Proteomes" id="UP000439903">
    <property type="component" value="Unassembled WGS sequence"/>
</dbReference>
<gene>
    <name evidence="3" type="ORF">F8M41_008746</name>
</gene>
<keyword evidence="3" id="KW-0418">Kinase</keyword>
<accession>A0A8H4A2D9</accession>
<dbReference type="GO" id="GO:0004674">
    <property type="term" value="F:protein serine/threonine kinase activity"/>
    <property type="evidence" value="ECO:0007669"/>
    <property type="project" value="TreeGrafter"/>
</dbReference>
<reference evidence="3 4" key="1">
    <citation type="journal article" date="2019" name="Environ. Microbiol.">
        <title>At the nexus of three kingdoms: the genome of the mycorrhizal fungus Gigaspora margarita provides insights into plant, endobacterial and fungal interactions.</title>
        <authorList>
            <person name="Venice F."/>
            <person name="Ghignone S."/>
            <person name="Salvioli di Fossalunga A."/>
            <person name="Amselem J."/>
            <person name="Novero M."/>
            <person name="Xianan X."/>
            <person name="Sedzielewska Toro K."/>
            <person name="Morin E."/>
            <person name="Lipzen A."/>
            <person name="Grigoriev I.V."/>
            <person name="Henrissat B."/>
            <person name="Martin F.M."/>
            <person name="Bonfante P."/>
        </authorList>
    </citation>
    <scope>NUCLEOTIDE SEQUENCE [LARGE SCALE GENOMIC DNA]</scope>
    <source>
        <strain evidence="3 4">BEG34</strain>
    </source>
</reference>
<evidence type="ECO:0000256" key="1">
    <source>
        <dbReference type="PROSITE-ProRule" id="PRU10141"/>
    </source>
</evidence>
<keyword evidence="1" id="KW-0067">ATP-binding</keyword>
<feature type="binding site" evidence="1">
    <location>
        <position position="51"/>
    </location>
    <ligand>
        <name>ATP</name>
        <dbReference type="ChEBI" id="CHEBI:30616"/>
    </ligand>
</feature>
<keyword evidence="3" id="KW-0808">Transferase</keyword>
<dbReference type="SUPFAM" id="SSF56112">
    <property type="entry name" value="Protein kinase-like (PK-like)"/>
    <property type="match status" value="2"/>
</dbReference>
<dbReference type="InterPro" id="IPR000719">
    <property type="entry name" value="Prot_kinase_dom"/>
</dbReference>
<name>A0A8H4A2D9_GIGMA</name>
<comment type="caution">
    <text evidence="3">The sequence shown here is derived from an EMBL/GenBank/DDBJ whole genome shotgun (WGS) entry which is preliminary data.</text>
</comment>